<dbReference type="EMBL" id="LFYR01000757">
    <property type="protein sequence ID" value="KMZ69570.1"/>
    <property type="molecule type" value="Genomic_DNA"/>
</dbReference>
<dbReference type="OrthoDB" id="1913984at2759"/>
<evidence type="ECO:0000313" key="2">
    <source>
        <dbReference type="Proteomes" id="UP000036987"/>
    </source>
</evidence>
<name>A0A0K9PMW8_ZOSMR</name>
<proteinExistence type="predicted"/>
<dbReference type="PANTHER" id="PTHR15827:SF2">
    <property type="entry name" value="CYCLIN-DEPENDENT KINASE 2-INTERACTING PROTEIN"/>
    <property type="match status" value="1"/>
</dbReference>
<keyword evidence="2" id="KW-1185">Reference proteome</keyword>
<dbReference type="PANTHER" id="PTHR15827">
    <property type="entry name" value="CYCLIN-DEPENDENT KINASE 2-INTERACTING PROTEIN"/>
    <property type="match status" value="1"/>
</dbReference>
<dbReference type="Proteomes" id="UP000036987">
    <property type="component" value="Unassembled WGS sequence"/>
</dbReference>
<accession>A0A0K9PMW8</accession>
<dbReference type="OMA" id="RYMDAME"/>
<reference evidence="2" key="1">
    <citation type="journal article" date="2016" name="Nature">
        <title>The genome of the seagrass Zostera marina reveals angiosperm adaptation to the sea.</title>
        <authorList>
            <person name="Olsen J.L."/>
            <person name="Rouze P."/>
            <person name="Verhelst B."/>
            <person name="Lin Y.-C."/>
            <person name="Bayer T."/>
            <person name="Collen J."/>
            <person name="Dattolo E."/>
            <person name="De Paoli E."/>
            <person name="Dittami S."/>
            <person name="Maumus F."/>
            <person name="Michel G."/>
            <person name="Kersting A."/>
            <person name="Lauritano C."/>
            <person name="Lohaus R."/>
            <person name="Toepel M."/>
            <person name="Tonon T."/>
            <person name="Vanneste K."/>
            <person name="Amirebrahimi M."/>
            <person name="Brakel J."/>
            <person name="Bostroem C."/>
            <person name="Chovatia M."/>
            <person name="Grimwood J."/>
            <person name="Jenkins J.W."/>
            <person name="Jueterbock A."/>
            <person name="Mraz A."/>
            <person name="Stam W.T."/>
            <person name="Tice H."/>
            <person name="Bornberg-Bauer E."/>
            <person name="Green P.J."/>
            <person name="Pearson G.A."/>
            <person name="Procaccini G."/>
            <person name="Duarte C.M."/>
            <person name="Schmutz J."/>
            <person name="Reusch T.B.H."/>
            <person name="Van de Peer Y."/>
        </authorList>
    </citation>
    <scope>NUCLEOTIDE SEQUENCE [LARGE SCALE GENOMIC DNA]</scope>
    <source>
        <strain evidence="2">cv. Finnish</strain>
    </source>
</reference>
<comment type="caution">
    <text evidence="1">The sequence shown here is derived from an EMBL/GenBank/DDBJ whole genome shotgun (WGS) entry which is preliminary data.</text>
</comment>
<gene>
    <name evidence="1" type="ORF">ZOSMA_20G00480</name>
</gene>
<sequence length="294" mass="33417">MMENLTAISSPSTQTPSSIRLWRPAAQRNLRNQWSKLLSRKTQWMSIASDGRSNATALVNAHLSQRYTPQMDFGVLKEMPGIVEKSTQKFTQKQEIWRLKLLSSYKDMVKITCHLSELLSSMRCFQKGSCSSSIVRFSNNSDDRNDMGDGGGVSVFSSWPMSHFEELAQELVDMFVLELSFKRLLMVSLLLSTNCQESSRQQADAFCWSNELYPGEFDDLTATNLISKESGQPISPGLQDPTFNTVITKTSGSLVSREVLQVYLTAWFSNLNIDMNRVEDIFRMVEWEMQVKLS</sequence>
<evidence type="ECO:0000313" key="1">
    <source>
        <dbReference type="EMBL" id="KMZ69570.1"/>
    </source>
</evidence>
<organism evidence="1 2">
    <name type="scientific">Zostera marina</name>
    <name type="common">Eelgrass</name>
    <dbReference type="NCBI Taxonomy" id="29655"/>
    <lineage>
        <taxon>Eukaryota</taxon>
        <taxon>Viridiplantae</taxon>
        <taxon>Streptophyta</taxon>
        <taxon>Embryophyta</taxon>
        <taxon>Tracheophyta</taxon>
        <taxon>Spermatophyta</taxon>
        <taxon>Magnoliopsida</taxon>
        <taxon>Liliopsida</taxon>
        <taxon>Zosteraceae</taxon>
        <taxon>Zostera</taxon>
    </lineage>
</organism>
<protein>
    <submittedName>
        <fullName evidence="1">Uncharacterized protein</fullName>
    </submittedName>
</protein>
<dbReference type="AlphaFoldDB" id="A0A0K9PMW8"/>